<sequence>MVFMKMIEDKYLFLCEITFSRSDAPGKFCFIIFLTLNSFEPTTLDSAKEKIMEMKTTQAVVR</sequence>
<protein>
    <submittedName>
        <fullName evidence="1">Uncharacterized protein</fullName>
    </submittedName>
</protein>
<comment type="caution">
    <text evidence="1">The sequence shown here is derived from an EMBL/GenBank/DDBJ whole genome shotgun (WGS) entry which is preliminary data.</text>
</comment>
<gene>
    <name evidence="1" type="ORF">EA58_14785</name>
</gene>
<evidence type="ECO:0000313" key="2">
    <source>
        <dbReference type="Proteomes" id="UP000027192"/>
    </source>
</evidence>
<dbReference type="AlphaFoldDB" id="A0A066RKZ1"/>
<name>A0A066RKZ1_9GAMM</name>
<accession>A0A066RKZ1</accession>
<evidence type="ECO:0000313" key="1">
    <source>
        <dbReference type="EMBL" id="KDM91014.1"/>
    </source>
</evidence>
<reference evidence="1 2" key="1">
    <citation type="submission" date="2014-04" db="EMBL/GenBank/DDBJ databases">
        <title>Draft genome sequence of Photobacterium halotolerans S2753: a solonamide, ngercheumicin and holomycin producer.</title>
        <authorList>
            <person name="Machado H.R."/>
            <person name="Gram L."/>
        </authorList>
    </citation>
    <scope>NUCLEOTIDE SEQUENCE [LARGE SCALE GENOMIC DNA]</scope>
    <source>
        <strain evidence="1 2">S2753</strain>
    </source>
</reference>
<organism evidence="1 2">
    <name type="scientific">Photobacterium galatheae</name>
    <dbReference type="NCBI Taxonomy" id="1654360"/>
    <lineage>
        <taxon>Bacteria</taxon>
        <taxon>Pseudomonadati</taxon>
        <taxon>Pseudomonadota</taxon>
        <taxon>Gammaproteobacteria</taxon>
        <taxon>Vibrionales</taxon>
        <taxon>Vibrionaceae</taxon>
        <taxon>Photobacterium</taxon>
    </lineage>
</organism>
<dbReference type="STRING" id="1654360.EA58_14785"/>
<dbReference type="EMBL" id="JMIB01000027">
    <property type="protein sequence ID" value="KDM91014.1"/>
    <property type="molecule type" value="Genomic_DNA"/>
</dbReference>
<keyword evidence="2" id="KW-1185">Reference proteome</keyword>
<dbReference type="Proteomes" id="UP000027192">
    <property type="component" value="Unassembled WGS sequence"/>
</dbReference>
<proteinExistence type="predicted"/>